<protein>
    <submittedName>
        <fullName evidence="2">FG-GAP repeat domain-containing protein</fullName>
    </submittedName>
</protein>
<dbReference type="PANTHER" id="PTHR44103:SF1">
    <property type="entry name" value="PROPROTEIN CONVERTASE P"/>
    <property type="match status" value="1"/>
</dbReference>
<dbReference type="PANTHER" id="PTHR44103">
    <property type="entry name" value="PROPROTEIN CONVERTASE P"/>
    <property type="match status" value="1"/>
</dbReference>
<dbReference type="Gene3D" id="2.130.10.130">
    <property type="entry name" value="Integrin alpha, N-terminal"/>
    <property type="match status" value="2"/>
</dbReference>
<feature type="signal peptide" evidence="1">
    <location>
        <begin position="1"/>
        <end position="27"/>
    </location>
</feature>
<accession>A0ABW5L4G4</accession>
<dbReference type="SUPFAM" id="SSF69318">
    <property type="entry name" value="Integrin alpha N-terminal domain"/>
    <property type="match status" value="2"/>
</dbReference>
<evidence type="ECO:0000313" key="2">
    <source>
        <dbReference type="EMBL" id="MFD2554772.1"/>
    </source>
</evidence>
<keyword evidence="3" id="KW-1185">Reference proteome</keyword>
<reference evidence="3" key="1">
    <citation type="journal article" date="2019" name="Int. J. Syst. Evol. Microbiol.">
        <title>The Global Catalogue of Microorganisms (GCM) 10K type strain sequencing project: providing services to taxonomists for standard genome sequencing and annotation.</title>
        <authorList>
            <consortium name="The Broad Institute Genomics Platform"/>
            <consortium name="The Broad Institute Genome Sequencing Center for Infectious Disease"/>
            <person name="Wu L."/>
            <person name="Ma J."/>
        </authorList>
    </citation>
    <scope>NUCLEOTIDE SEQUENCE [LARGE SCALE GENOMIC DNA]</scope>
    <source>
        <strain evidence="3">KCTC 52298</strain>
    </source>
</reference>
<comment type="caution">
    <text evidence="2">The sequence shown here is derived from an EMBL/GenBank/DDBJ whole genome shotgun (WGS) entry which is preliminary data.</text>
</comment>
<organism evidence="2 3">
    <name type="scientific">Sphingobacterium tabacisoli</name>
    <dbReference type="NCBI Taxonomy" id="2044855"/>
    <lineage>
        <taxon>Bacteria</taxon>
        <taxon>Pseudomonadati</taxon>
        <taxon>Bacteroidota</taxon>
        <taxon>Sphingobacteriia</taxon>
        <taxon>Sphingobacteriales</taxon>
        <taxon>Sphingobacteriaceae</taxon>
        <taxon>Sphingobacterium</taxon>
    </lineage>
</organism>
<proteinExistence type="predicted"/>
<evidence type="ECO:0000256" key="1">
    <source>
        <dbReference type="SAM" id="SignalP"/>
    </source>
</evidence>
<evidence type="ECO:0000313" key="3">
    <source>
        <dbReference type="Proteomes" id="UP001597440"/>
    </source>
</evidence>
<dbReference type="EMBL" id="JBHULD010000014">
    <property type="protein sequence ID" value="MFD2554772.1"/>
    <property type="molecule type" value="Genomic_DNA"/>
</dbReference>
<keyword evidence="1" id="KW-0732">Signal</keyword>
<feature type="chain" id="PRO_5045064943" evidence="1">
    <location>
        <begin position="28"/>
        <end position="517"/>
    </location>
</feature>
<dbReference type="RefSeq" id="WP_210353162.1">
    <property type="nucleotide sequence ID" value="NZ_JAEQMU010000001.1"/>
</dbReference>
<name>A0ABW5L4G4_9SPHI</name>
<dbReference type="InterPro" id="IPR028994">
    <property type="entry name" value="Integrin_alpha_N"/>
</dbReference>
<sequence>MQIYFKRSALKGAIALLLPLVWQVTYAQDATVFPELVFMDIAGAPRLTAPQLIMGVDKPVMGEGNGWASPAFYDVDKDGRKDLLIGEFNSMGEKEIPVAVGSYLRVYKNIGTAERPAFSDTYTYLMPGRAYQNGTPLSIFTWCCMGFTPRIIDLDNDGYDDILTGQYDPGLINWFRGSEEGFMHGQHVPQFGDNMLGRRPSSHKVSWDDPENWFYWQYSSAAFGDLDGDGLADMVTGGSTLRISKNIGKKHVPEFGRRQLLLDTSGRPLTVSNGTGKVKDNQAGRPYGGDAMIPCIVDWDNDGQLDLLVSDMHLEGGSVAVTFFKGIKTKEGIRFEPGVPLFKAKNGEKSFPGSWMHVNVADWNNDGINDLIIGTSVATRAGIFDHDLSWTWEWDTQIYKSNPGLMSKRVKENRARDYASAAQQLDAIAATKKINSEDLQTIYDLRSLLGHTKDTNERQKAERELHLFQTKYKLTDDDIAQINKHHINKANNKKPKYEDLVHQGYIYVLLGKEKGNG</sequence>
<gene>
    <name evidence="2" type="ORF">ACFSQW_10250</name>
</gene>
<dbReference type="Proteomes" id="UP001597440">
    <property type="component" value="Unassembled WGS sequence"/>
</dbReference>